<dbReference type="Gene3D" id="3.30.40.10">
    <property type="entry name" value="Zinc/RING finger domain, C3HC4 (zinc finger)"/>
    <property type="match status" value="1"/>
</dbReference>
<feature type="compositionally biased region" description="Low complexity" evidence="4">
    <location>
        <begin position="1"/>
        <end position="23"/>
    </location>
</feature>
<sequence>MPSPVRRSARAAPPASVTSSTSSNRQDRNASAPNNQQKSVTPHSLSSEELSEPPRRSKRAHPLVDTDVQKQEVDEDAVEDEEEVTRCLCGQQEYPGLPLSEAFSSTEAQSEDAGGLFIQCDGCSVWQHGGCVGIVDESQSPDKYYCELCRPKQHEVHTDTNGQRYSLYLPITSKFTQRKTSMSKGSDDKVKRERADTASRASADPLTGKRRGTIRSREHDEEAEQIQRAIEESAREAQGGKRSGKRSREESSDDLKQENKRQRRASETLPSINRAATLEDESEDEYGDSTTSRVKKARAEAAQVARQAEQREKDKEREKARAEAAGRRQERAGRRRGDDDPEDANNPTRSGSQSPPASSQPNSPSSFAAPEKTFPQRRAPGKKVKKLGNNQYTKNRVEHAAASSPHNRKRLLTSGGTSSGDEQAPHSDMAVPSGTPSAQEGPVNGNVGKGRWAKGKKLNGHAFRHITSEPMEATIPNMARNLEGMMAYIQKSQLDHADDGLRGGGDGSPTAGISPADGTSAMELAEQLTKGIREWQERYRPQDSVRA</sequence>
<feature type="compositionally biased region" description="Low complexity" evidence="4">
    <location>
        <begin position="350"/>
        <end position="370"/>
    </location>
</feature>
<dbReference type="InterPro" id="IPR053051">
    <property type="entry name" value="HDAC_complex_subunit"/>
</dbReference>
<dbReference type="PANTHER" id="PTHR47793:SF1">
    <property type="entry name" value="HISTONE DEACETYLASE COMPLEX SUBUNIT CTI6"/>
    <property type="match status" value="1"/>
</dbReference>
<feature type="compositionally biased region" description="Acidic residues" evidence="4">
    <location>
        <begin position="278"/>
        <end position="287"/>
    </location>
</feature>
<evidence type="ECO:0000259" key="5">
    <source>
        <dbReference type="SMART" id="SM00249"/>
    </source>
</evidence>
<keyword evidence="1" id="KW-0479">Metal-binding</keyword>
<feature type="compositionally biased region" description="Basic and acidic residues" evidence="4">
    <location>
        <begin position="246"/>
        <end position="266"/>
    </location>
</feature>
<keyword evidence="7" id="KW-1185">Reference proteome</keyword>
<evidence type="ECO:0000256" key="4">
    <source>
        <dbReference type="SAM" id="MobiDB-lite"/>
    </source>
</evidence>
<dbReference type="InterPro" id="IPR013083">
    <property type="entry name" value="Znf_RING/FYVE/PHD"/>
</dbReference>
<dbReference type="GO" id="GO:0061186">
    <property type="term" value="P:negative regulation of silent mating-type cassette heterochromatin formation"/>
    <property type="evidence" value="ECO:0007669"/>
    <property type="project" value="TreeGrafter"/>
</dbReference>
<dbReference type="Pfam" id="PF00628">
    <property type="entry name" value="PHD"/>
    <property type="match status" value="1"/>
</dbReference>
<dbReference type="GO" id="GO:0070210">
    <property type="term" value="C:Rpd3L-Expanded complex"/>
    <property type="evidence" value="ECO:0007669"/>
    <property type="project" value="TreeGrafter"/>
</dbReference>
<dbReference type="InterPro" id="IPR019786">
    <property type="entry name" value="Zinc_finger_PHD-type_CS"/>
</dbReference>
<name>A0A6H0XJG5_9PEZI</name>
<dbReference type="PANTHER" id="PTHR47793">
    <property type="entry name" value="HISTONE DEACETYLASE COMPLEX SUBUNIT CTI6"/>
    <property type="match status" value="1"/>
</dbReference>
<dbReference type="PROSITE" id="PS50330">
    <property type="entry name" value="UIM"/>
    <property type="match status" value="1"/>
</dbReference>
<feature type="compositionally biased region" description="Basic and acidic residues" evidence="4">
    <location>
        <begin position="308"/>
        <end position="338"/>
    </location>
</feature>
<evidence type="ECO:0000256" key="3">
    <source>
        <dbReference type="ARBA" id="ARBA00022833"/>
    </source>
</evidence>
<reference evidence="6 7" key="1">
    <citation type="journal article" date="2016" name="Sci. Rep.">
        <title>Peltaster fructicola genome reveals evolution from an invasive phytopathogen to an ectophytic parasite.</title>
        <authorList>
            <person name="Xu C."/>
            <person name="Chen H."/>
            <person name="Gleason M.L."/>
            <person name="Xu J.R."/>
            <person name="Liu H."/>
            <person name="Zhang R."/>
            <person name="Sun G."/>
        </authorList>
    </citation>
    <scope>NUCLEOTIDE SEQUENCE [LARGE SCALE GENOMIC DNA]</scope>
    <source>
        <strain evidence="6 7">LNHT1506</strain>
    </source>
</reference>
<dbReference type="GO" id="GO:0033698">
    <property type="term" value="C:Rpd3L complex"/>
    <property type="evidence" value="ECO:0007669"/>
    <property type="project" value="TreeGrafter"/>
</dbReference>
<evidence type="ECO:0000313" key="7">
    <source>
        <dbReference type="Proteomes" id="UP000503462"/>
    </source>
</evidence>
<feature type="region of interest" description="Disordered" evidence="4">
    <location>
        <begin position="177"/>
        <end position="449"/>
    </location>
</feature>
<feature type="compositionally biased region" description="Basic and acidic residues" evidence="4">
    <location>
        <begin position="185"/>
        <end position="197"/>
    </location>
</feature>
<dbReference type="GO" id="GO:0008270">
    <property type="term" value="F:zinc ion binding"/>
    <property type="evidence" value="ECO:0007669"/>
    <property type="project" value="UniProtKB-KW"/>
</dbReference>
<feature type="compositionally biased region" description="Polar residues" evidence="4">
    <location>
        <begin position="29"/>
        <end position="43"/>
    </location>
</feature>
<evidence type="ECO:0000313" key="6">
    <source>
        <dbReference type="EMBL" id="QIW94778.1"/>
    </source>
</evidence>
<accession>A0A6H0XJG5</accession>
<dbReference type="Proteomes" id="UP000503462">
    <property type="component" value="Chromosome 1"/>
</dbReference>
<dbReference type="InterPro" id="IPR011011">
    <property type="entry name" value="Znf_FYVE_PHD"/>
</dbReference>
<feature type="compositionally biased region" description="Basic and acidic residues" evidence="4">
    <location>
        <begin position="229"/>
        <end position="239"/>
    </location>
</feature>
<evidence type="ECO:0000256" key="2">
    <source>
        <dbReference type="ARBA" id="ARBA00022771"/>
    </source>
</evidence>
<evidence type="ECO:0000256" key="1">
    <source>
        <dbReference type="ARBA" id="ARBA00022723"/>
    </source>
</evidence>
<dbReference type="EMBL" id="CP051139">
    <property type="protein sequence ID" value="QIW94778.1"/>
    <property type="molecule type" value="Genomic_DNA"/>
</dbReference>
<dbReference type="InterPro" id="IPR001965">
    <property type="entry name" value="Znf_PHD"/>
</dbReference>
<keyword evidence="3" id="KW-0862">Zinc</keyword>
<protein>
    <recommendedName>
        <fullName evidence="5">Zinc finger PHD-type domain-containing protein</fullName>
    </recommendedName>
</protein>
<dbReference type="SUPFAM" id="SSF57903">
    <property type="entry name" value="FYVE/PHD zinc finger"/>
    <property type="match status" value="1"/>
</dbReference>
<gene>
    <name evidence="6" type="ORF">AMS68_000296</name>
</gene>
<feature type="region of interest" description="Disordered" evidence="4">
    <location>
        <begin position="1"/>
        <end position="79"/>
    </location>
</feature>
<dbReference type="AlphaFoldDB" id="A0A6H0XJG5"/>
<feature type="domain" description="Zinc finger PHD-type" evidence="5">
    <location>
        <begin position="86"/>
        <end position="150"/>
    </location>
</feature>
<dbReference type="GO" id="GO:0061188">
    <property type="term" value="P:negative regulation of rDNA heterochromatin formation"/>
    <property type="evidence" value="ECO:0007669"/>
    <property type="project" value="TreeGrafter"/>
</dbReference>
<organism evidence="6 7">
    <name type="scientific">Peltaster fructicola</name>
    <dbReference type="NCBI Taxonomy" id="286661"/>
    <lineage>
        <taxon>Eukaryota</taxon>
        <taxon>Fungi</taxon>
        <taxon>Dikarya</taxon>
        <taxon>Ascomycota</taxon>
        <taxon>Pezizomycotina</taxon>
        <taxon>Dothideomycetes</taxon>
        <taxon>Dothideomycetes incertae sedis</taxon>
        <taxon>Peltaster</taxon>
    </lineage>
</organism>
<dbReference type="SMART" id="SM00249">
    <property type="entry name" value="PHD"/>
    <property type="match status" value="1"/>
</dbReference>
<dbReference type="OrthoDB" id="418595at2759"/>
<dbReference type="InterPro" id="IPR003903">
    <property type="entry name" value="UIM_dom"/>
</dbReference>
<dbReference type="PROSITE" id="PS01359">
    <property type="entry name" value="ZF_PHD_1"/>
    <property type="match status" value="1"/>
</dbReference>
<proteinExistence type="predicted"/>
<dbReference type="InterPro" id="IPR019787">
    <property type="entry name" value="Znf_PHD-finger"/>
</dbReference>
<keyword evidence="2" id="KW-0863">Zinc-finger</keyword>
<feature type="compositionally biased region" description="Basic and acidic residues" evidence="4">
    <location>
        <begin position="62"/>
        <end position="72"/>
    </location>
</feature>